<evidence type="ECO:0000256" key="5">
    <source>
        <dbReference type="ARBA" id="ARBA00022692"/>
    </source>
</evidence>
<keyword evidence="12" id="KW-1185">Reference proteome</keyword>
<feature type="transmembrane region" description="Helical" evidence="9">
    <location>
        <begin position="20"/>
        <end position="46"/>
    </location>
</feature>
<dbReference type="PANTHER" id="PTHR35011:SF10">
    <property type="entry name" value="TRAP TRANSPORTER SMALL PERMEASE PROTEIN"/>
    <property type="match status" value="1"/>
</dbReference>
<comment type="subunit">
    <text evidence="9">The complex comprises the extracytoplasmic solute receptor protein and the two transmembrane proteins.</text>
</comment>
<reference evidence="11 12" key="1">
    <citation type="submission" date="2019-12" db="EMBL/GenBank/DDBJ databases">
        <title>Snethiella sp. nov. sp. isolated from sea sand.</title>
        <authorList>
            <person name="Kim J."/>
            <person name="Jeong S.E."/>
            <person name="Jung H.S."/>
            <person name="Jeon C.O."/>
        </authorList>
    </citation>
    <scope>NUCLEOTIDE SEQUENCE [LARGE SCALE GENOMIC DNA]</scope>
    <source>
        <strain evidence="11 12">DP05</strain>
    </source>
</reference>
<proteinExistence type="inferred from homology"/>
<keyword evidence="6 9" id="KW-1133">Transmembrane helix</keyword>
<keyword evidence="5 9" id="KW-0812">Transmembrane</keyword>
<evidence type="ECO:0000256" key="9">
    <source>
        <dbReference type="RuleBase" id="RU369079"/>
    </source>
</evidence>
<evidence type="ECO:0000256" key="8">
    <source>
        <dbReference type="ARBA" id="ARBA00038436"/>
    </source>
</evidence>
<keyword evidence="4 9" id="KW-0997">Cell inner membrane</keyword>
<evidence type="ECO:0000313" key="11">
    <source>
        <dbReference type="EMBL" id="MZR30680.1"/>
    </source>
</evidence>
<dbReference type="Pfam" id="PF04290">
    <property type="entry name" value="DctQ"/>
    <property type="match status" value="1"/>
</dbReference>
<evidence type="ECO:0000259" key="10">
    <source>
        <dbReference type="Pfam" id="PF04290"/>
    </source>
</evidence>
<protein>
    <recommendedName>
        <fullName evidence="9">TRAP transporter small permease protein</fullName>
    </recommendedName>
</protein>
<name>A0A6L8W8F0_9PROT</name>
<keyword evidence="7 9" id="KW-0472">Membrane</keyword>
<comment type="caution">
    <text evidence="11">The sequence shown here is derived from an EMBL/GenBank/DDBJ whole genome shotgun (WGS) entry which is preliminary data.</text>
</comment>
<dbReference type="EMBL" id="WTUW01000002">
    <property type="protein sequence ID" value="MZR30680.1"/>
    <property type="molecule type" value="Genomic_DNA"/>
</dbReference>
<evidence type="ECO:0000313" key="12">
    <source>
        <dbReference type="Proteomes" id="UP000476030"/>
    </source>
</evidence>
<dbReference type="AlphaFoldDB" id="A0A6L8W8F0"/>
<evidence type="ECO:0000256" key="3">
    <source>
        <dbReference type="ARBA" id="ARBA00022475"/>
    </source>
</evidence>
<comment type="subcellular location">
    <subcellularLocation>
        <location evidence="1 9">Cell inner membrane</location>
        <topology evidence="1 9">Multi-pass membrane protein</topology>
    </subcellularLocation>
</comment>
<evidence type="ECO:0000256" key="2">
    <source>
        <dbReference type="ARBA" id="ARBA00022448"/>
    </source>
</evidence>
<evidence type="ECO:0000256" key="7">
    <source>
        <dbReference type="ARBA" id="ARBA00023136"/>
    </source>
</evidence>
<dbReference type="Proteomes" id="UP000476030">
    <property type="component" value="Unassembled WGS sequence"/>
</dbReference>
<sequence length="181" mass="20192">MFAKAAILWLDRCLLRLDYLLAGAAAASVAIMMLLTSLDVGLRYALNSPLSWVYDVTMLYLLPAAFIFGFSFTLRSNNHINVDFFARWLPKPIRGYSSLITSLAAGAIFLYITIITAAVAWDAWVANEVMFGTLNWPIWPSKLIIPLGMALLSLRCFHSVLCSLIPSVELDPVHEHLTEEL</sequence>
<keyword evidence="2 9" id="KW-0813">Transport</keyword>
<dbReference type="GO" id="GO:0022857">
    <property type="term" value="F:transmembrane transporter activity"/>
    <property type="evidence" value="ECO:0007669"/>
    <property type="project" value="UniProtKB-UniRule"/>
</dbReference>
<organism evidence="11 12">
    <name type="scientific">Sneathiella litorea</name>
    <dbReference type="NCBI Taxonomy" id="2606216"/>
    <lineage>
        <taxon>Bacteria</taxon>
        <taxon>Pseudomonadati</taxon>
        <taxon>Pseudomonadota</taxon>
        <taxon>Alphaproteobacteria</taxon>
        <taxon>Sneathiellales</taxon>
        <taxon>Sneathiellaceae</taxon>
        <taxon>Sneathiella</taxon>
    </lineage>
</organism>
<feature type="transmembrane region" description="Helical" evidence="9">
    <location>
        <begin position="52"/>
        <end position="74"/>
    </location>
</feature>
<dbReference type="PANTHER" id="PTHR35011">
    <property type="entry name" value="2,3-DIKETO-L-GULONATE TRAP TRANSPORTER SMALL PERMEASE PROTEIN YIAM"/>
    <property type="match status" value="1"/>
</dbReference>
<dbReference type="GO" id="GO:0015740">
    <property type="term" value="P:C4-dicarboxylate transport"/>
    <property type="evidence" value="ECO:0007669"/>
    <property type="project" value="TreeGrafter"/>
</dbReference>
<dbReference type="InterPro" id="IPR055348">
    <property type="entry name" value="DctQ"/>
</dbReference>
<feature type="domain" description="Tripartite ATP-independent periplasmic transporters DctQ component" evidence="10">
    <location>
        <begin position="32"/>
        <end position="163"/>
    </location>
</feature>
<evidence type="ECO:0000256" key="1">
    <source>
        <dbReference type="ARBA" id="ARBA00004429"/>
    </source>
</evidence>
<keyword evidence="3" id="KW-1003">Cell membrane</keyword>
<comment type="similarity">
    <text evidence="8 9">Belongs to the TRAP transporter small permease family.</text>
</comment>
<accession>A0A6L8W8F0</accession>
<evidence type="ECO:0000256" key="6">
    <source>
        <dbReference type="ARBA" id="ARBA00022989"/>
    </source>
</evidence>
<comment type="caution">
    <text evidence="9">Lacks conserved residue(s) required for the propagation of feature annotation.</text>
</comment>
<evidence type="ECO:0000256" key="4">
    <source>
        <dbReference type="ARBA" id="ARBA00022519"/>
    </source>
</evidence>
<dbReference type="InterPro" id="IPR007387">
    <property type="entry name" value="TRAP_DctQ"/>
</dbReference>
<gene>
    <name evidence="11" type="ORF">GQE98_08535</name>
</gene>
<dbReference type="RefSeq" id="WP_161315239.1">
    <property type="nucleotide sequence ID" value="NZ_WTUW01000002.1"/>
</dbReference>
<comment type="function">
    <text evidence="9">Part of the tripartite ATP-independent periplasmic (TRAP) transport system.</text>
</comment>
<feature type="transmembrane region" description="Helical" evidence="9">
    <location>
        <begin position="95"/>
        <end position="124"/>
    </location>
</feature>
<dbReference type="GO" id="GO:0005886">
    <property type="term" value="C:plasma membrane"/>
    <property type="evidence" value="ECO:0007669"/>
    <property type="project" value="UniProtKB-SubCell"/>
</dbReference>